<name>Q1K415_DESA6</name>
<dbReference type="InterPro" id="IPR050194">
    <property type="entry name" value="Glycosyltransferase_grp1"/>
</dbReference>
<dbReference type="InterPro" id="IPR001296">
    <property type="entry name" value="Glyco_trans_1"/>
</dbReference>
<dbReference type="PANTHER" id="PTHR45947">
    <property type="entry name" value="SULFOQUINOVOSYL TRANSFERASE SQD2"/>
    <property type="match status" value="1"/>
</dbReference>
<reference evidence="3" key="2">
    <citation type="submission" date="2006-05" db="EMBL/GenBank/DDBJ databases">
        <title>Sequencing of the draft genome and assembly of Desulfuromonas acetoxidans DSM 684.</title>
        <authorList>
            <consortium name="US DOE Joint Genome Institute (JGI-PGF)"/>
            <person name="Copeland A."/>
            <person name="Lucas S."/>
            <person name="Lapidus A."/>
            <person name="Barry K."/>
            <person name="Detter J.C."/>
            <person name="Glavina del Rio T."/>
            <person name="Hammon N."/>
            <person name="Israni S."/>
            <person name="Dalin E."/>
            <person name="Tice H."/>
            <person name="Bruce D."/>
            <person name="Pitluck S."/>
            <person name="Richardson P."/>
        </authorList>
    </citation>
    <scope>NUCLEOTIDE SEQUENCE [LARGE SCALE GENOMIC DNA]</scope>
    <source>
        <strain evidence="3">DSM 684</strain>
    </source>
</reference>
<accession>Q1K415</accession>
<comment type="caution">
    <text evidence="3">The sequence shown here is derived from an EMBL/GenBank/DDBJ whole genome shotgun (WGS) entry which is preliminary data.</text>
</comment>
<keyword evidence="1" id="KW-0472">Membrane</keyword>
<keyword evidence="4" id="KW-1185">Reference proteome</keyword>
<organism evidence="3 4">
    <name type="scientific">Desulfuromonas acetoxidans (strain DSM 684 / 11070)</name>
    <dbReference type="NCBI Taxonomy" id="281689"/>
    <lineage>
        <taxon>Bacteria</taxon>
        <taxon>Pseudomonadati</taxon>
        <taxon>Thermodesulfobacteriota</taxon>
        <taxon>Desulfuromonadia</taxon>
        <taxon>Desulfuromonadales</taxon>
        <taxon>Desulfuromonadaceae</taxon>
        <taxon>Desulfuromonas</taxon>
    </lineage>
</organism>
<evidence type="ECO:0000259" key="2">
    <source>
        <dbReference type="Pfam" id="PF00534"/>
    </source>
</evidence>
<dbReference type="PANTHER" id="PTHR45947:SF3">
    <property type="entry name" value="SULFOQUINOVOSYL TRANSFERASE SQD2"/>
    <property type="match status" value="1"/>
</dbReference>
<dbReference type="Pfam" id="PF00534">
    <property type="entry name" value="Glycos_transf_1"/>
    <property type="match status" value="1"/>
</dbReference>
<dbReference type="GO" id="GO:0016758">
    <property type="term" value="F:hexosyltransferase activity"/>
    <property type="evidence" value="ECO:0007669"/>
    <property type="project" value="TreeGrafter"/>
</dbReference>
<dbReference type="AlphaFoldDB" id="Q1K415"/>
<reference evidence="3" key="1">
    <citation type="submission" date="2006-05" db="EMBL/GenBank/DDBJ databases">
        <title>Annotation of the draft genome assembly of Desulfuromonas acetoxidans DSM 684.</title>
        <authorList>
            <consortium name="US DOE Joint Genome Institute (JGI-ORNL)"/>
            <person name="Larimer F."/>
            <person name="Land M."/>
            <person name="Hauser L."/>
        </authorList>
    </citation>
    <scope>NUCLEOTIDE SEQUENCE [LARGE SCALE GENOMIC DNA]</scope>
    <source>
        <strain evidence="3">DSM 684</strain>
    </source>
</reference>
<sequence>MPSLRETLNGHVAGGHELELVLPRFDPFSDDAKPLTIPDGQPFSVYFAPCRWLPLFKKVRYAARRLGNNDSVPYVLRWLLNVFMLLALTVSLTLAARRVRHHGFTSQLVYAHNQYAALSGFLVSRLWKVPNVTRLYGTFLADLMKKPLVSLRYPTAAAGYLVPSDLLICANDGTRGDEVAQKFGVSGQRFRFWQNGVEPPSTPPDLSRKELVARFAALNPDTSWALSCSRLSYWKRIDRMLQALAVCRRQNVACQLIVAGDGPERDNLIALAKKLNLGDAVVWLGAVAHDDIWALMNTADVFLLTNDVTNRCNPLYEAAWAGLPVVSVSDFSTADLLKHRHNALLSEADDAETLGAHLVELCQDDALRHQLSMAQKELSKTFWSWEERMRVEVAELETLVHASFDDGQRG</sequence>
<proteinExistence type="predicted"/>
<keyword evidence="1" id="KW-1133">Transmembrane helix</keyword>
<feature type="transmembrane region" description="Helical" evidence="1">
    <location>
        <begin position="75"/>
        <end position="96"/>
    </location>
</feature>
<dbReference type="SUPFAM" id="SSF53756">
    <property type="entry name" value="UDP-Glycosyltransferase/glycogen phosphorylase"/>
    <property type="match status" value="1"/>
</dbReference>
<evidence type="ECO:0000313" key="3">
    <source>
        <dbReference type="EMBL" id="EAT17288.1"/>
    </source>
</evidence>
<keyword evidence="3" id="KW-0808">Transferase</keyword>
<dbReference type="EMBL" id="AAEW02000001">
    <property type="protein sequence ID" value="EAT17288.1"/>
    <property type="molecule type" value="Genomic_DNA"/>
</dbReference>
<dbReference type="Gene3D" id="3.40.50.2000">
    <property type="entry name" value="Glycogen Phosphorylase B"/>
    <property type="match status" value="2"/>
</dbReference>
<protein>
    <submittedName>
        <fullName evidence="3">Glycosyl transferase, group 1</fullName>
    </submittedName>
</protein>
<evidence type="ECO:0000256" key="1">
    <source>
        <dbReference type="SAM" id="Phobius"/>
    </source>
</evidence>
<gene>
    <name evidence="3" type="ORF">Dace_3154</name>
</gene>
<feature type="domain" description="Glycosyl transferase family 1" evidence="2">
    <location>
        <begin position="219"/>
        <end position="376"/>
    </location>
</feature>
<dbReference type="Proteomes" id="UP000005695">
    <property type="component" value="Unassembled WGS sequence"/>
</dbReference>
<evidence type="ECO:0000313" key="4">
    <source>
        <dbReference type="Proteomes" id="UP000005695"/>
    </source>
</evidence>
<dbReference type="CDD" id="cd03801">
    <property type="entry name" value="GT4_PimA-like"/>
    <property type="match status" value="1"/>
</dbReference>
<keyword evidence="1" id="KW-0812">Transmembrane</keyword>